<dbReference type="Pfam" id="PF01638">
    <property type="entry name" value="HxlR"/>
    <property type="match status" value="1"/>
</dbReference>
<dbReference type="InterPro" id="IPR036388">
    <property type="entry name" value="WH-like_DNA-bd_sf"/>
</dbReference>
<evidence type="ECO:0000313" key="5">
    <source>
        <dbReference type="EMBL" id="MEX6632180.1"/>
    </source>
</evidence>
<accession>A0ABV3Z056</accession>
<proteinExistence type="predicted"/>
<dbReference type="RefSeq" id="WP_369312002.1">
    <property type="nucleotide sequence ID" value="NZ_JBEHZE010000001.1"/>
</dbReference>
<keyword evidence="6" id="KW-1185">Reference proteome</keyword>
<dbReference type="SUPFAM" id="SSF46785">
    <property type="entry name" value="Winged helix' DNA-binding domain"/>
    <property type="match status" value="1"/>
</dbReference>
<dbReference type="Proteomes" id="UP001560685">
    <property type="component" value="Unassembled WGS sequence"/>
</dbReference>
<organism evidence="5 6">
    <name type="scientific">Hyphococcus lacteus</name>
    <dbReference type="NCBI Taxonomy" id="3143536"/>
    <lineage>
        <taxon>Bacteria</taxon>
        <taxon>Pseudomonadati</taxon>
        <taxon>Pseudomonadota</taxon>
        <taxon>Alphaproteobacteria</taxon>
        <taxon>Parvularculales</taxon>
        <taxon>Parvularculaceae</taxon>
        <taxon>Hyphococcus</taxon>
    </lineage>
</organism>
<keyword evidence="1" id="KW-0805">Transcription regulation</keyword>
<gene>
    <name evidence="5" type="ORF">ABFZ84_01330</name>
</gene>
<dbReference type="InterPro" id="IPR002577">
    <property type="entry name" value="HTH_HxlR"/>
</dbReference>
<evidence type="ECO:0000259" key="4">
    <source>
        <dbReference type="PROSITE" id="PS51118"/>
    </source>
</evidence>
<sequence length="120" mass="13276">MPLKMRKNHSPPAPNDCPLAECLSIIGGAWTPNILWKLEAGARRFSELRADIPEISAKMLTTRLKELEAKGVIFREVLPTSPPSVEYSLTPDGRELLPAIEAIAAVGHKLKQRNRKPANE</sequence>
<protein>
    <submittedName>
        <fullName evidence="5">Helix-turn-helix domain-containing protein</fullName>
    </submittedName>
</protein>
<keyword evidence="3" id="KW-0804">Transcription</keyword>
<reference evidence="5 6" key="1">
    <citation type="submission" date="2024-05" db="EMBL/GenBank/DDBJ databases">
        <title>Three bacterial strains, DH-69, EH-24, and ECK-19 isolated from coastal sediments.</title>
        <authorList>
            <person name="Ye Y.-Q."/>
            <person name="Du Z.-J."/>
        </authorList>
    </citation>
    <scope>NUCLEOTIDE SEQUENCE [LARGE SCALE GENOMIC DNA]</scope>
    <source>
        <strain evidence="5 6">ECK-19</strain>
    </source>
</reference>
<dbReference type="Gene3D" id="1.10.10.10">
    <property type="entry name" value="Winged helix-like DNA-binding domain superfamily/Winged helix DNA-binding domain"/>
    <property type="match status" value="1"/>
</dbReference>
<feature type="domain" description="HTH hxlR-type" evidence="4">
    <location>
        <begin position="17"/>
        <end position="115"/>
    </location>
</feature>
<dbReference type="InterPro" id="IPR036390">
    <property type="entry name" value="WH_DNA-bd_sf"/>
</dbReference>
<comment type="caution">
    <text evidence="5">The sequence shown here is derived from an EMBL/GenBank/DDBJ whole genome shotgun (WGS) entry which is preliminary data.</text>
</comment>
<keyword evidence="2" id="KW-0238">DNA-binding</keyword>
<evidence type="ECO:0000256" key="3">
    <source>
        <dbReference type="ARBA" id="ARBA00023163"/>
    </source>
</evidence>
<dbReference type="PANTHER" id="PTHR33204">
    <property type="entry name" value="TRANSCRIPTIONAL REGULATOR, MARR FAMILY"/>
    <property type="match status" value="1"/>
</dbReference>
<dbReference type="PROSITE" id="PS51118">
    <property type="entry name" value="HTH_HXLR"/>
    <property type="match status" value="1"/>
</dbReference>
<evidence type="ECO:0000256" key="1">
    <source>
        <dbReference type="ARBA" id="ARBA00023015"/>
    </source>
</evidence>
<dbReference type="EMBL" id="JBEHZE010000001">
    <property type="protein sequence ID" value="MEX6632180.1"/>
    <property type="molecule type" value="Genomic_DNA"/>
</dbReference>
<name>A0ABV3Z056_9PROT</name>
<evidence type="ECO:0000313" key="6">
    <source>
        <dbReference type="Proteomes" id="UP001560685"/>
    </source>
</evidence>
<evidence type="ECO:0000256" key="2">
    <source>
        <dbReference type="ARBA" id="ARBA00023125"/>
    </source>
</evidence>